<gene>
    <name evidence="2" type="ORF">FHP25_02220</name>
</gene>
<proteinExistence type="predicted"/>
<feature type="domain" description="Amidohydrolase-related" evidence="1">
    <location>
        <begin position="54"/>
        <end position="394"/>
    </location>
</feature>
<evidence type="ECO:0000259" key="1">
    <source>
        <dbReference type="Pfam" id="PF01979"/>
    </source>
</evidence>
<accession>A0A5C8PVA2</accession>
<protein>
    <submittedName>
        <fullName evidence="2">Amidohydrolase family protein</fullName>
    </submittedName>
</protein>
<dbReference type="Proteomes" id="UP000321638">
    <property type="component" value="Unassembled WGS sequence"/>
</dbReference>
<keyword evidence="3" id="KW-1185">Reference proteome</keyword>
<comment type="caution">
    <text evidence="2">The sequence shown here is derived from an EMBL/GenBank/DDBJ whole genome shotgun (WGS) entry which is preliminary data.</text>
</comment>
<dbReference type="InterPro" id="IPR051781">
    <property type="entry name" value="Metallo-dep_Hydrolase"/>
</dbReference>
<dbReference type="InterPro" id="IPR006680">
    <property type="entry name" value="Amidohydro-rel"/>
</dbReference>
<dbReference type="Pfam" id="PF01979">
    <property type="entry name" value="Amidohydro_1"/>
    <property type="match status" value="1"/>
</dbReference>
<organism evidence="2 3">
    <name type="scientific">Vineibacter terrae</name>
    <dbReference type="NCBI Taxonomy" id="2586908"/>
    <lineage>
        <taxon>Bacteria</taxon>
        <taxon>Pseudomonadati</taxon>
        <taxon>Pseudomonadota</taxon>
        <taxon>Alphaproteobacteria</taxon>
        <taxon>Hyphomicrobiales</taxon>
        <taxon>Vineibacter</taxon>
    </lineage>
</organism>
<dbReference type="InterPro" id="IPR032466">
    <property type="entry name" value="Metal_Hydrolase"/>
</dbReference>
<dbReference type="CDD" id="cd01299">
    <property type="entry name" value="Met_dep_hydrolase_A"/>
    <property type="match status" value="1"/>
</dbReference>
<dbReference type="RefSeq" id="WP_147845259.1">
    <property type="nucleotide sequence ID" value="NZ_VDUZ01000002.1"/>
</dbReference>
<dbReference type="AlphaFoldDB" id="A0A5C8PVA2"/>
<dbReference type="PANTHER" id="PTHR43135:SF3">
    <property type="entry name" value="ALPHA-D-RIBOSE 1-METHYLPHOSPHONATE 5-TRIPHOSPHATE DIPHOSPHATASE"/>
    <property type="match status" value="1"/>
</dbReference>
<dbReference type="Gene3D" id="2.30.40.10">
    <property type="entry name" value="Urease, subunit C, domain 1"/>
    <property type="match status" value="1"/>
</dbReference>
<dbReference type="OrthoDB" id="9782972at2"/>
<dbReference type="PANTHER" id="PTHR43135">
    <property type="entry name" value="ALPHA-D-RIBOSE 1-METHYLPHOSPHONATE 5-TRIPHOSPHATE DIPHOSPHATASE"/>
    <property type="match status" value="1"/>
</dbReference>
<name>A0A5C8PVA2_9HYPH</name>
<dbReference type="SUPFAM" id="SSF51338">
    <property type="entry name" value="Composite domain of metallo-dependent hydrolases"/>
    <property type="match status" value="2"/>
</dbReference>
<sequence>MQQILFRNLSLLDPRWDDARDGYEVLVEGEAIKEVADKPIKAASARVVDCGKRTLMPGLIDCHVHVFLSEVNIRNLEAVPLTLMTARASELMRGMIDRGFTTVRDTGGADWGIKVAVESGLIAGPRLFISGRALGPTGGHSDGRRRTDNGASCNCCNAMVYCMEVVDGADGVRKAVREQMRQGADQIKIMCSGGVASPYDPLDSLQFSPAEIAAATDEAAAFGRYVLAHAYTPEAITRAVENGVRTIEHGNLIDARSAGLLASKGGFMIANLVTYYTMKERAAQFGMTAEMLAKNDLVLEGGLKSLEVCKQAGVEVGYGSDLLGQLQVEQSREFIYRAEVLKPIEVVRQATTVAARILRQEGKLGVVAPGALADLIVVDGNPLKKLELFLDQGAHLPVIMKAGKFHKNALG</sequence>
<dbReference type="GO" id="GO:0016810">
    <property type="term" value="F:hydrolase activity, acting on carbon-nitrogen (but not peptide) bonds"/>
    <property type="evidence" value="ECO:0007669"/>
    <property type="project" value="InterPro"/>
</dbReference>
<dbReference type="InterPro" id="IPR011059">
    <property type="entry name" value="Metal-dep_hydrolase_composite"/>
</dbReference>
<dbReference type="InterPro" id="IPR057744">
    <property type="entry name" value="OTAase-like"/>
</dbReference>
<dbReference type="Gene3D" id="3.20.20.140">
    <property type="entry name" value="Metal-dependent hydrolases"/>
    <property type="match status" value="1"/>
</dbReference>
<keyword evidence="2" id="KW-0378">Hydrolase</keyword>
<dbReference type="EMBL" id="VDUZ01000002">
    <property type="protein sequence ID" value="TXL81903.1"/>
    <property type="molecule type" value="Genomic_DNA"/>
</dbReference>
<evidence type="ECO:0000313" key="3">
    <source>
        <dbReference type="Proteomes" id="UP000321638"/>
    </source>
</evidence>
<reference evidence="2 3" key="1">
    <citation type="submission" date="2019-06" db="EMBL/GenBank/DDBJ databases">
        <title>New taxonomy in bacterial strain CC-CFT640, isolated from vineyard.</title>
        <authorList>
            <person name="Lin S.-Y."/>
            <person name="Tsai C.-F."/>
            <person name="Young C.-C."/>
        </authorList>
    </citation>
    <scope>NUCLEOTIDE SEQUENCE [LARGE SCALE GENOMIC DNA]</scope>
    <source>
        <strain evidence="2 3">CC-CFT640</strain>
    </source>
</reference>
<evidence type="ECO:0000313" key="2">
    <source>
        <dbReference type="EMBL" id="TXL81903.1"/>
    </source>
</evidence>
<dbReference type="SUPFAM" id="SSF51556">
    <property type="entry name" value="Metallo-dependent hydrolases"/>
    <property type="match status" value="1"/>
</dbReference>